<comment type="caution">
    <text evidence="1">The sequence shown here is derived from an EMBL/GenBank/DDBJ whole genome shotgun (WGS) entry which is preliminary data.</text>
</comment>
<protein>
    <submittedName>
        <fullName evidence="1">Uncharacterized protein</fullName>
    </submittedName>
</protein>
<reference evidence="1" key="1">
    <citation type="submission" date="2020-05" db="EMBL/GenBank/DDBJ databases">
        <title>Large-scale comparative analyses of tick genomes elucidate their genetic diversity and vector capacities.</title>
        <authorList>
            <person name="Jia N."/>
            <person name="Wang J."/>
            <person name="Shi W."/>
            <person name="Du L."/>
            <person name="Sun Y."/>
            <person name="Zhan W."/>
            <person name="Jiang J."/>
            <person name="Wang Q."/>
            <person name="Zhang B."/>
            <person name="Ji P."/>
            <person name="Sakyi L.B."/>
            <person name="Cui X."/>
            <person name="Yuan T."/>
            <person name="Jiang B."/>
            <person name="Yang W."/>
            <person name="Lam T.T.-Y."/>
            <person name="Chang Q."/>
            <person name="Ding S."/>
            <person name="Wang X."/>
            <person name="Zhu J."/>
            <person name="Ruan X."/>
            <person name="Zhao L."/>
            <person name="Wei J."/>
            <person name="Que T."/>
            <person name="Du C."/>
            <person name="Cheng J."/>
            <person name="Dai P."/>
            <person name="Han X."/>
            <person name="Huang E."/>
            <person name="Gao Y."/>
            <person name="Liu J."/>
            <person name="Shao H."/>
            <person name="Ye R."/>
            <person name="Li L."/>
            <person name="Wei W."/>
            <person name="Wang X."/>
            <person name="Wang C."/>
            <person name="Yang T."/>
            <person name="Huo Q."/>
            <person name="Li W."/>
            <person name="Guo W."/>
            <person name="Chen H."/>
            <person name="Zhou L."/>
            <person name="Ni X."/>
            <person name="Tian J."/>
            <person name="Zhou Y."/>
            <person name="Sheng Y."/>
            <person name="Liu T."/>
            <person name="Pan Y."/>
            <person name="Xia L."/>
            <person name="Li J."/>
            <person name="Zhao F."/>
            <person name="Cao W."/>
        </authorList>
    </citation>
    <scope>NUCLEOTIDE SEQUENCE</scope>
    <source>
        <strain evidence="1">Hyas-2018</strain>
    </source>
</reference>
<sequence length="283" mass="30560">MGSSSVAVLRAVAVLTVVALTCQGNPAPGSWQRKQVGEDPKYEEIAHFAVSKQVGGDRQNFDTVLEILEVETQLVAGMNYRIKFTTAESTCGLTETYSKEHCTPKTQDVKDTCTAVVYDVPWLNERSITSFTCDGAGAASTTMGSSSAAVVLAVAVLMVAGFTCQGLSLRGSWERKEVGEDPMFEEIAHFAVSKQVGGDRQNFDTVLEILEVETQVVAGKNYRIKFTTAESTCGLTETYSKEHCTPKTRDVKDTCTAIVYDVPWLNERSITSFTCDGAGAASS</sequence>
<accession>A0ACB7RUC3</accession>
<organism evidence="1 2">
    <name type="scientific">Hyalomma asiaticum</name>
    <name type="common">Tick</name>
    <dbReference type="NCBI Taxonomy" id="266040"/>
    <lineage>
        <taxon>Eukaryota</taxon>
        <taxon>Metazoa</taxon>
        <taxon>Ecdysozoa</taxon>
        <taxon>Arthropoda</taxon>
        <taxon>Chelicerata</taxon>
        <taxon>Arachnida</taxon>
        <taxon>Acari</taxon>
        <taxon>Parasitiformes</taxon>
        <taxon>Ixodida</taxon>
        <taxon>Ixodoidea</taxon>
        <taxon>Ixodidae</taxon>
        <taxon>Hyalomminae</taxon>
        <taxon>Hyalomma</taxon>
    </lineage>
</organism>
<name>A0ACB7RUC3_HYAAI</name>
<dbReference type="Proteomes" id="UP000821845">
    <property type="component" value="Chromosome 7"/>
</dbReference>
<evidence type="ECO:0000313" key="2">
    <source>
        <dbReference type="Proteomes" id="UP000821845"/>
    </source>
</evidence>
<gene>
    <name evidence="1" type="ORF">HPB50_013484</name>
</gene>
<evidence type="ECO:0000313" key="1">
    <source>
        <dbReference type="EMBL" id="KAH6926048.1"/>
    </source>
</evidence>
<proteinExistence type="predicted"/>
<keyword evidence="2" id="KW-1185">Reference proteome</keyword>
<dbReference type="EMBL" id="CM023487">
    <property type="protein sequence ID" value="KAH6926048.1"/>
    <property type="molecule type" value="Genomic_DNA"/>
</dbReference>